<keyword evidence="7 10" id="KW-0812">Transmembrane</keyword>
<keyword evidence="4 10" id="KW-0489">Methyltransferase</keyword>
<feature type="transmembrane region" description="Helical" evidence="10">
    <location>
        <begin position="102"/>
        <end position="123"/>
    </location>
</feature>
<dbReference type="GeneID" id="94831022"/>
<dbReference type="PROSITE" id="PS51564">
    <property type="entry name" value="SAM_ICMT"/>
    <property type="match status" value="1"/>
</dbReference>
<keyword evidence="8 10" id="KW-1133">Transmembrane helix</keyword>
<comment type="catalytic activity">
    <reaction evidence="10">
        <text>[protein]-C-terminal S-[(2E,6E)-farnesyl]-L-cysteine + S-adenosyl-L-methionine = [protein]-C-terminal S-[(2E,6E)-farnesyl]-L-cysteine methyl ester + S-adenosyl-L-homocysteine</text>
        <dbReference type="Rhea" id="RHEA:21672"/>
        <dbReference type="Rhea" id="RHEA-COMP:12125"/>
        <dbReference type="Rhea" id="RHEA-COMP:12126"/>
        <dbReference type="ChEBI" id="CHEBI:57856"/>
        <dbReference type="ChEBI" id="CHEBI:59789"/>
        <dbReference type="ChEBI" id="CHEBI:90510"/>
        <dbReference type="ChEBI" id="CHEBI:90511"/>
        <dbReference type="EC" id="2.1.1.100"/>
    </reaction>
</comment>
<dbReference type="RefSeq" id="XP_068346440.1">
    <property type="nucleotide sequence ID" value="XM_068496318.1"/>
</dbReference>
<dbReference type="InterPro" id="IPR025770">
    <property type="entry name" value="PPMT_MeTrfase"/>
</dbReference>
<evidence type="ECO:0000256" key="4">
    <source>
        <dbReference type="ARBA" id="ARBA00022603"/>
    </source>
</evidence>
<evidence type="ECO:0000256" key="5">
    <source>
        <dbReference type="ARBA" id="ARBA00022679"/>
    </source>
</evidence>
<keyword evidence="9 10" id="KW-0472">Membrane</keyword>
<dbReference type="Gene3D" id="1.20.120.1630">
    <property type="match status" value="1"/>
</dbReference>
<comment type="subcellular location">
    <subcellularLocation>
        <location evidence="10">Endoplasmic reticulum membrane</location>
        <topology evidence="10">Multi-pass membrane protein</topology>
    </subcellularLocation>
    <subcellularLocation>
        <location evidence="1">Membrane</location>
        <topology evidence="1">Multi-pass membrane protein</topology>
    </subcellularLocation>
</comment>
<dbReference type="EC" id="2.1.1.100" evidence="3 10"/>
<evidence type="ECO:0000256" key="1">
    <source>
        <dbReference type="ARBA" id="ARBA00004141"/>
    </source>
</evidence>
<feature type="transmembrane region" description="Helical" evidence="10">
    <location>
        <begin position="154"/>
        <end position="181"/>
    </location>
</feature>
<dbReference type="AlphaFoldDB" id="A0A1J4J580"/>
<keyword evidence="12" id="KW-1185">Reference proteome</keyword>
<evidence type="ECO:0000256" key="10">
    <source>
        <dbReference type="RuleBase" id="RU362022"/>
    </source>
</evidence>
<dbReference type="InterPro" id="IPR007269">
    <property type="entry name" value="ICMT_MeTrfase"/>
</dbReference>
<evidence type="ECO:0000313" key="12">
    <source>
        <dbReference type="Proteomes" id="UP000179807"/>
    </source>
</evidence>
<evidence type="ECO:0000313" key="11">
    <source>
        <dbReference type="EMBL" id="OHS93303.1"/>
    </source>
</evidence>
<evidence type="ECO:0000256" key="6">
    <source>
        <dbReference type="ARBA" id="ARBA00022691"/>
    </source>
</evidence>
<name>A0A1J4J580_9EUKA</name>
<evidence type="ECO:0000256" key="9">
    <source>
        <dbReference type="ARBA" id="ARBA00023136"/>
    </source>
</evidence>
<keyword evidence="5" id="KW-0808">Transferase</keyword>
<gene>
    <name evidence="11" type="ORF">TRFO_11930</name>
</gene>
<protein>
    <recommendedName>
        <fullName evidence="3 10">Protein-S-isoprenylcysteine O-methyltransferase</fullName>
        <ecNumber evidence="3 10">2.1.1.100</ecNumber>
    </recommendedName>
</protein>
<dbReference type="EMBL" id="MLAK01001415">
    <property type="protein sequence ID" value="OHS93303.1"/>
    <property type="molecule type" value="Genomic_DNA"/>
</dbReference>
<reference evidence="11" key="1">
    <citation type="submission" date="2016-10" db="EMBL/GenBank/DDBJ databases">
        <authorList>
            <person name="Benchimol M."/>
            <person name="Almeida L.G."/>
            <person name="Vasconcelos A.T."/>
            <person name="Perreira-Neves A."/>
            <person name="Rosa I.A."/>
            <person name="Tasca T."/>
            <person name="Bogo M.R."/>
            <person name="de Souza W."/>
        </authorList>
    </citation>
    <scope>NUCLEOTIDE SEQUENCE [LARGE SCALE GENOMIC DNA]</scope>
    <source>
        <strain evidence="11">K</strain>
    </source>
</reference>
<evidence type="ECO:0000256" key="8">
    <source>
        <dbReference type="ARBA" id="ARBA00022989"/>
    </source>
</evidence>
<dbReference type="VEuPathDB" id="TrichDB:TRFO_11930"/>
<dbReference type="PANTHER" id="PTHR12714">
    <property type="entry name" value="PROTEIN-S ISOPRENYLCYSTEINE O-METHYLTRANSFERASE"/>
    <property type="match status" value="1"/>
</dbReference>
<comment type="caution">
    <text evidence="11">The sequence shown here is derived from an EMBL/GenBank/DDBJ whole genome shotgun (WGS) entry which is preliminary data.</text>
</comment>
<evidence type="ECO:0000256" key="3">
    <source>
        <dbReference type="ARBA" id="ARBA00012151"/>
    </source>
</evidence>
<feature type="transmembrane region" description="Helical" evidence="10">
    <location>
        <begin position="72"/>
        <end position="90"/>
    </location>
</feature>
<organism evidence="11 12">
    <name type="scientific">Tritrichomonas foetus</name>
    <dbReference type="NCBI Taxonomy" id="1144522"/>
    <lineage>
        <taxon>Eukaryota</taxon>
        <taxon>Metamonada</taxon>
        <taxon>Parabasalia</taxon>
        <taxon>Tritrichomonadida</taxon>
        <taxon>Tritrichomonadidae</taxon>
        <taxon>Tritrichomonas</taxon>
    </lineage>
</organism>
<dbReference type="Proteomes" id="UP000179807">
    <property type="component" value="Unassembled WGS sequence"/>
</dbReference>
<dbReference type="PANTHER" id="PTHR12714:SF9">
    <property type="entry name" value="PROTEIN-S-ISOPRENYLCYSTEINE O-METHYLTRANSFERASE"/>
    <property type="match status" value="1"/>
</dbReference>
<dbReference type="GO" id="GO:0005789">
    <property type="term" value="C:endoplasmic reticulum membrane"/>
    <property type="evidence" value="ECO:0007669"/>
    <property type="project" value="UniProtKB-SubCell"/>
</dbReference>
<comment type="caution">
    <text evidence="10">Lacks conserved residue(s) required for the propagation of feature annotation.</text>
</comment>
<accession>A0A1J4J580</accession>
<evidence type="ECO:0000256" key="7">
    <source>
        <dbReference type="ARBA" id="ARBA00022692"/>
    </source>
</evidence>
<dbReference type="Pfam" id="PF04140">
    <property type="entry name" value="ICMT"/>
    <property type="match status" value="1"/>
</dbReference>
<keyword evidence="10" id="KW-0256">Endoplasmic reticulum</keyword>
<keyword evidence="6 10" id="KW-0949">S-adenosyl-L-methionine</keyword>
<dbReference type="GO" id="GO:0032259">
    <property type="term" value="P:methylation"/>
    <property type="evidence" value="ECO:0007669"/>
    <property type="project" value="UniProtKB-KW"/>
</dbReference>
<evidence type="ECO:0000256" key="2">
    <source>
        <dbReference type="ARBA" id="ARBA00009140"/>
    </source>
</evidence>
<dbReference type="GO" id="GO:0004671">
    <property type="term" value="F:protein C-terminal S-isoprenylcysteine carboxyl O-methyltransferase activity"/>
    <property type="evidence" value="ECO:0007669"/>
    <property type="project" value="UniProtKB-EC"/>
</dbReference>
<sequence>MGNIIHFLITYLAKHPSILNTINFSKMDVMMCVQLLSLIFVLTTYSCAEYIIHKIHHPDTTEVNSFLITKDYLIAYTCGVVEYLIERYFWPSKSDPHSIMIYIGYALIAVGLYIRFAAIITAGKSFTHLVQLRKTKDHVLITHGIYKYIRHPGYLGFLIFAVGTQIMLKNFFSVIGFYIVLWNFFNRRIAYEERGLIDMFGQEYRDYRDRTPTWIPFIK</sequence>
<proteinExistence type="inferred from homology"/>
<comment type="similarity">
    <text evidence="2 10">Belongs to the class VI-like SAM-binding methyltransferase superfamily. Isoprenylcysteine carboxyl methyltransferase family.</text>
</comment>
<dbReference type="OrthoDB" id="422086at2759"/>